<evidence type="ECO:0000313" key="2">
    <source>
        <dbReference type="Proteomes" id="UP000789702"/>
    </source>
</evidence>
<name>A0ACA9L4B3_9GLOM</name>
<evidence type="ECO:0000313" key="1">
    <source>
        <dbReference type="EMBL" id="CAG8510262.1"/>
    </source>
</evidence>
<organism evidence="1 2">
    <name type="scientific">Dentiscutata heterogama</name>
    <dbReference type="NCBI Taxonomy" id="1316150"/>
    <lineage>
        <taxon>Eukaryota</taxon>
        <taxon>Fungi</taxon>
        <taxon>Fungi incertae sedis</taxon>
        <taxon>Mucoromycota</taxon>
        <taxon>Glomeromycotina</taxon>
        <taxon>Glomeromycetes</taxon>
        <taxon>Diversisporales</taxon>
        <taxon>Gigasporaceae</taxon>
        <taxon>Dentiscutata</taxon>
    </lineage>
</organism>
<accession>A0ACA9L4B3</accession>
<dbReference type="Proteomes" id="UP000789702">
    <property type="component" value="Unassembled WGS sequence"/>
</dbReference>
<dbReference type="EMBL" id="CAJVPU010002935">
    <property type="protein sequence ID" value="CAG8510262.1"/>
    <property type="molecule type" value="Genomic_DNA"/>
</dbReference>
<reference evidence="1" key="1">
    <citation type="submission" date="2021-06" db="EMBL/GenBank/DDBJ databases">
        <authorList>
            <person name="Kallberg Y."/>
            <person name="Tangrot J."/>
            <person name="Rosling A."/>
        </authorList>
    </citation>
    <scope>NUCLEOTIDE SEQUENCE</scope>
    <source>
        <strain evidence="1">IL203A</strain>
    </source>
</reference>
<keyword evidence="2" id="KW-1185">Reference proteome</keyword>
<gene>
    <name evidence="1" type="ORF">DHETER_LOCUS3424</name>
</gene>
<proteinExistence type="predicted"/>
<comment type="caution">
    <text evidence="1">The sequence shown here is derived from an EMBL/GenBank/DDBJ whole genome shotgun (WGS) entry which is preliminary data.</text>
</comment>
<sequence>MTNGIISVSNCVGKHTSTVDNGLHVGHIRNYTITDALARFYRSNPILVFEF</sequence>
<protein>
    <submittedName>
        <fullName evidence="1">3342_t:CDS:1</fullName>
    </submittedName>
</protein>